<keyword evidence="1" id="KW-0175">Coiled coil</keyword>
<dbReference type="EMBL" id="BAABFL010000007">
    <property type="protein sequence ID" value="GAA4647826.1"/>
    <property type="molecule type" value="Genomic_DNA"/>
</dbReference>
<organism evidence="2 3">
    <name type="scientific">Kistimonas scapharcae</name>
    <dbReference type="NCBI Taxonomy" id="1036133"/>
    <lineage>
        <taxon>Bacteria</taxon>
        <taxon>Pseudomonadati</taxon>
        <taxon>Pseudomonadota</taxon>
        <taxon>Gammaproteobacteria</taxon>
        <taxon>Oceanospirillales</taxon>
        <taxon>Endozoicomonadaceae</taxon>
        <taxon>Kistimonas</taxon>
    </lineage>
</organism>
<sequence>MEFGNRSLRRQIADVSLEKDRCIQEKNNIDRLRGLEARENRDLHDRLGQEQEFYQNELSKLNNENEALRRQMRAQSYDKREIERLNVECKKNKDMLDALGQDLDRLKLQKESINVRLEQEKMNVQERQQEPPVPA</sequence>
<keyword evidence="3" id="KW-1185">Reference proteome</keyword>
<name>A0ABP8UY39_9GAMM</name>
<reference evidence="3" key="1">
    <citation type="journal article" date="2019" name="Int. J. Syst. Evol. Microbiol.">
        <title>The Global Catalogue of Microorganisms (GCM) 10K type strain sequencing project: providing services to taxonomists for standard genome sequencing and annotation.</title>
        <authorList>
            <consortium name="The Broad Institute Genomics Platform"/>
            <consortium name="The Broad Institute Genome Sequencing Center for Infectious Disease"/>
            <person name="Wu L."/>
            <person name="Ma J."/>
        </authorList>
    </citation>
    <scope>NUCLEOTIDE SEQUENCE [LARGE SCALE GENOMIC DNA]</scope>
    <source>
        <strain evidence="3">JCM 17805</strain>
    </source>
</reference>
<evidence type="ECO:0000256" key="1">
    <source>
        <dbReference type="SAM" id="Coils"/>
    </source>
</evidence>
<dbReference type="Proteomes" id="UP001500604">
    <property type="component" value="Unassembled WGS sequence"/>
</dbReference>
<evidence type="ECO:0000313" key="3">
    <source>
        <dbReference type="Proteomes" id="UP001500604"/>
    </source>
</evidence>
<evidence type="ECO:0000313" key="2">
    <source>
        <dbReference type="EMBL" id="GAA4647826.1"/>
    </source>
</evidence>
<proteinExistence type="predicted"/>
<gene>
    <name evidence="2" type="ORF">GCM10023116_00880</name>
</gene>
<feature type="coiled-coil region" evidence="1">
    <location>
        <begin position="44"/>
        <end position="130"/>
    </location>
</feature>
<comment type="caution">
    <text evidence="2">The sequence shown here is derived from an EMBL/GenBank/DDBJ whole genome shotgun (WGS) entry which is preliminary data.</text>
</comment>
<accession>A0ABP8UY39</accession>
<protein>
    <submittedName>
        <fullName evidence="2">Uncharacterized protein</fullName>
    </submittedName>
</protein>